<reference evidence="6" key="1">
    <citation type="submission" date="2023-03" db="EMBL/GenBank/DDBJ databases">
        <authorList>
            <person name="Julca I."/>
        </authorList>
    </citation>
    <scope>NUCLEOTIDE SEQUENCE</scope>
</reference>
<dbReference type="PANTHER" id="PTHR43866:SF1">
    <property type="entry name" value="METHYLMALONATE-SEMIALDEHYDE DEHYDROGENASE (COA ACYLATING)"/>
    <property type="match status" value="1"/>
</dbReference>
<dbReference type="InterPro" id="IPR016162">
    <property type="entry name" value="Ald_DH_N"/>
</dbReference>
<dbReference type="Gene3D" id="3.40.309.10">
    <property type="entry name" value="Aldehyde Dehydrogenase, Chain A, domain 2"/>
    <property type="match status" value="1"/>
</dbReference>
<dbReference type="AlphaFoldDB" id="A0AAV1DX51"/>
<evidence type="ECO:0000313" key="6">
    <source>
        <dbReference type="EMBL" id="CAI9111415.1"/>
    </source>
</evidence>
<dbReference type="Proteomes" id="UP001161247">
    <property type="component" value="Chromosome 6"/>
</dbReference>
<dbReference type="EMBL" id="OX459123">
    <property type="protein sequence ID" value="CAI9111415.1"/>
    <property type="molecule type" value="Genomic_DNA"/>
</dbReference>
<feature type="compositionally biased region" description="Polar residues" evidence="4">
    <location>
        <begin position="570"/>
        <end position="586"/>
    </location>
</feature>
<proteinExistence type="predicted"/>
<dbReference type="SUPFAM" id="SSF53720">
    <property type="entry name" value="ALDH-like"/>
    <property type="match status" value="1"/>
</dbReference>
<protein>
    <recommendedName>
        <fullName evidence="1">methylmalonate-semialdehyde dehydrogenase (CoA acylating)</fullName>
        <ecNumber evidence="1">1.2.1.27</ecNumber>
    </recommendedName>
</protein>
<evidence type="ECO:0000256" key="2">
    <source>
        <dbReference type="ARBA" id="ARBA00023002"/>
    </source>
</evidence>
<keyword evidence="7" id="KW-1185">Reference proteome</keyword>
<dbReference type="GO" id="GO:0005739">
    <property type="term" value="C:mitochondrion"/>
    <property type="evidence" value="ECO:0007669"/>
    <property type="project" value="TreeGrafter"/>
</dbReference>
<dbReference type="GO" id="GO:0006574">
    <property type="term" value="P:L-valine catabolic process"/>
    <property type="evidence" value="ECO:0007669"/>
    <property type="project" value="TreeGrafter"/>
</dbReference>
<keyword evidence="2" id="KW-0560">Oxidoreductase</keyword>
<dbReference type="InterPro" id="IPR010061">
    <property type="entry name" value="MeMal-semiAld_DH"/>
</dbReference>
<dbReference type="Pfam" id="PF00171">
    <property type="entry name" value="Aldedh"/>
    <property type="match status" value="1"/>
</dbReference>
<organism evidence="6 7">
    <name type="scientific">Oldenlandia corymbosa var. corymbosa</name>
    <dbReference type="NCBI Taxonomy" id="529605"/>
    <lineage>
        <taxon>Eukaryota</taxon>
        <taxon>Viridiplantae</taxon>
        <taxon>Streptophyta</taxon>
        <taxon>Embryophyta</taxon>
        <taxon>Tracheophyta</taxon>
        <taxon>Spermatophyta</taxon>
        <taxon>Magnoliopsida</taxon>
        <taxon>eudicotyledons</taxon>
        <taxon>Gunneridae</taxon>
        <taxon>Pentapetalae</taxon>
        <taxon>asterids</taxon>
        <taxon>lamiids</taxon>
        <taxon>Gentianales</taxon>
        <taxon>Rubiaceae</taxon>
        <taxon>Rubioideae</taxon>
        <taxon>Spermacoceae</taxon>
        <taxon>Hedyotis-Oldenlandia complex</taxon>
        <taxon>Oldenlandia</taxon>
    </lineage>
</organism>
<gene>
    <name evidence="6" type="ORF">OLC1_LOCUS18822</name>
</gene>
<name>A0AAV1DX51_OLDCO</name>
<evidence type="ECO:0000256" key="1">
    <source>
        <dbReference type="ARBA" id="ARBA00013048"/>
    </source>
</evidence>
<feature type="region of interest" description="Disordered" evidence="4">
    <location>
        <begin position="623"/>
        <end position="652"/>
    </location>
</feature>
<sequence>MFANVSVVNVYFGNITFLDKLTSSVGCPNKSFLLHLASKPAKNPYNSFKSWRPNRSIPLTISVEESTLHACPVKVANYIGGKFVESQACQYLDVLNPATQEVVSQVPVTTYEEFKAAVAAAKQAFPAWRNTPVTIRQRIMFKFQELIRRDIDKIVMNIAIEQGKTLNGAKGDVLRGLEVVEQSCGMATLQMGEFIPNATNGVDTFCIREPLGVCAGICPLNLPAMISLWMFPIAVTCGNTFVLKPSVKNPGASMILAALAAEAGLPDGVLNVVHGTHDIVNYICDDDDIKAISLVGSNTAGMHTYARAATRGKRVQSNMGAKNHAIIMPDASADPTLDSIIAAGFGAAGQRCMTLSTLIFVGGSAPWEKELVDRANALKVNAGTEVGADLGPVISREAKDHICRLVQNGVERGARLLIDGRNIVVPRYENGNFLGPTILCDVSPDMDCYKEEMFGPVLLCMQADSLEEAITIVNKNRYGNGAAIFTTSGVAARKFQNDVESGLVGINVAVPIPLPFSTVNGSKASFSGDLNFCGKAGVQFYTQIKTVAQQWRDLPTRKVSSLHHPPPSETEMSSRGASLTRPLSSESDLHSREVSRAIPSVASQKDFSSGSFYVPLLPSEKEDLPNSEVLPSTPPTREPELPRQDGSSFLASTSERDSIEQKVLLSVPQAAAVHRSSTEPSGPISWHPYSERTYLPQTSGWGESLPLISPRAEIYGGPDSQRIDKLAPVILREDAMEDSNSERLYFPLPYTNDVAPIFLSNENASPTTQLTDMNSNPSADTVYTPMIAQRTENAGSTSRGRDDTLLQLKPDKIYLESSLSGRESVGLIPLMSDSTVPALSSRSVYLSNTCRDGIMPPKSDDGCLTSDIECEVLSVSSESERLFTPASSQSMYMQNSVLSTHDYSGQEFTANQASSSRTS</sequence>
<feature type="domain" description="Aldehyde dehydrogenase" evidence="5">
    <location>
        <begin position="83"/>
        <end position="547"/>
    </location>
</feature>
<evidence type="ECO:0000313" key="7">
    <source>
        <dbReference type="Proteomes" id="UP001161247"/>
    </source>
</evidence>
<dbReference type="InterPro" id="IPR015590">
    <property type="entry name" value="Aldehyde_DH_dom"/>
</dbReference>
<evidence type="ECO:0000256" key="3">
    <source>
        <dbReference type="ARBA" id="ARBA00023027"/>
    </source>
</evidence>
<dbReference type="PANTHER" id="PTHR43866">
    <property type="entry name" value="MALONATE-SEMIALDEHYDE DEHYDROGENASE"/>
    <property type="match status" value="1"/>
</dbReference>
<dbReference type="Gene3D" id="3.40.605.10">
    <property type="entry name" value="Aldehyde Dehydrogenase, Chain A, domain 1"/>
    <property type="match status" value="1"/>
</dbReference>
<evidence type="ECO:0000259" key="5">
    <source>
        <dbReference type="Pfam" id="PF00171"/>
    </source>
</evidence>
<accession>A0AAV1DX51</accession>
<dbReference type="InterPro" id="IPR016161">
    <property type="entry name" value="Ald_DH/histidinol_DH"/>
</dbReference>
<dbReference type="InterPro" id="IPR016163">
    <property type="entry name" value="Ald_DH_C"/>
</dbReference>
<feature type="region of interest" description="Disordered" evidence="4">
    <location>
        <begin position="558"/>
        <end position="592"/>
    </location>
</feature>
<evidence type="ECO:0000256" key="4">
    <source>
        <dbReference type="SAM" id="MobiDB-lite"/>
    </source>
</evidence>
<dbReference type="FunFam" id="3.40.309.10:FF:000002">
    <property type="entry name" value="Methylmalonate-semialdehyde dehydrogenase (Acylating)"/>
    <property type="match status" value="1"/>
</dbReference>
<dbReference type="GO" id="GO:0004491">
    <property type="term" value="F:methylmalonate-semialdehyde dehydrogenase (acylating, NAD) activity"/>
    <property type="evidence" value="ECO:0007669"/>
    <property type="project" value="UniProtKB-EC"/>
</dbReference>
<dbReference type="GO" id="GO:0006210">
    <property type="term" value="P:thymine catabolic process"/>
    <property type="evidence" value="ECO:0007669"/>
    <property type="project" value="TreeGrafter"/>
</dbReference>
<dbReference type="EC" id="1.2.1.27" evidence="1"/>
<dbReference type="CDD" id="cd07085">
    <property type="entry name" value="ALDH_F6_MMSDH"/>
    <property type="match status" value="1"/>
</dbReference>
<dbReference type="NCBIfam" id="TIGR01722">
    <property type="entry name" value="MMSDH"/>
    <property type="match status" value="1"/>
</dbReference>
<keyword evidence="3" id="KW-0520">NAD</keyword>
<dbReference type="FunFam" id="3.40.605.10:FF:000003">
    <property type="entry name" value="Methylmalonate-semialdehyde dehydrogenase [acylating]"/>
    <property type="match status" value="1"/>
</dbReference>